<organism evidence="1 2">
    <name type="scientific">Vitis vinifera</name>
    <name type="common">Grape</name>
    <dbReference type="NCBI Taxonomy" id="29760"/>
    <lineage>
        <taxon>Eukaryota</taxon>
        <taxon>Viridiplantae</taxon>
        <taxon>Streptophyta</taxon>
        <taxon>Embryophyta</taxon>
        <taxon>Tracheophyta</taxon>
        <taxon>Spermatophyta</taxon>
        <taxon>Magnoliopsida</taxon>
        <taxon>eudicotyledons</taxon>
        <taxon>Gunneridae</taxon>
        <taxon>Pentapetalae</taxon>
        <taxon>rosids</taxon>
        <taxon>Vitales</taxon>
        <taxon>Vitaceae</taxon>
        <taxon>Viteae</taxon>
        <taxon>Vitis</taxon>
    </lineage>
</organism>
<sequence>MCANSRRHSKCKLPYFSRRGAFAAAMDVLNKKGMAEALCTYIENDRPF</sequence>
<dbReference type="Proteomes" id="UP000288805">
    <property type="component" value="Unassembled WGS sequence"/>
</dbReference>
<name>A0A438ISL8_VITVI</name>
<evidence type="ECO:0000313" key="2">
    <source>
        <dbReference type="Proteomes" id="UP000288805"/>
    </source>
</evidence>
<protein>
    <submittedName>
        <fullName evidence="1">Uncharacterized protein</fullName>
    </submittedName>
</protein>
<evidence type="ECO:0000313" key="1">
    <source>
        <dbReference type="EMBL" id="RVW99698.1"/>
    </source>
</evidence>
<dbReference type="AlphaFoldDB" id="A0A438ISL8"/>
<comment type="caution">
    <text evidence="1">The sequence shown here is derived from an EMBL/GenBank/DDBJ whole genome shotgun (WGS) entry which is preliminary data.</text>
</comment>
<proteinExistence type="predicted"/>
<reference evidence="1 2" key="1">
    <citation type="journal article" date="2018" name="PLoS Genet.">
        <title>Population sequencing reveals clonal diversity and ancestral inbreeding in the grapevine cultivar Chardonnay.</title>
        <authorList>
            <person name="Roach M.J."/>
            <person name="Johnson D.L."/>
            <person name="Bohlmann J."/>
            <person name="van Vuuren H.J."/>
            <person name="Jones S.J."/>
            <person name="Pretorius I.S."/>
            <person name="Schmidt S.A."/>
            <person name="Borneman A.R."/>
        </authorList>
    </citation>
    <scope>NUCLEOTIDE SEQUENCE [LARGE SCALE GENOMIC DNA]</scope>
    <source>
        <strain evidence="2">cv. Chardonnay</strain>
        <tissue evidence="1">Leaf</tissue>
    </source>
</reference>
<dbReference type="EMBL" id="QGNW01000086">
    <property type="protein sequence ID" value="RVW99698.1"/>
    <property type="molecule type" value="Genomic_DNA"/>
</dbReference>
<gene>
    <name evidence="1" type="ORF">CK203_021539</name>
</gene>
<accession>A0A438ISL8</accession>